<gene>
    <name evidence="5" type="ORF">GTZ99_06265</name>
</gene>
<evidence type="ECO:0000256" key="1">
    <source>
        <dbReference type="ARBA" id="ARBA00022723"/>
    </source>
</evidence>
<dbReference type="PANTHER" id="PTHR10827">
    <property type="entry name" value="RETICULOCALBIN"/>
    <property type="match status" value="1"/>
</dbReference>
<protein>
    <submittedName>
        <fullName evidence="5">Signal transduction protein</fullName>
    </submittedName>
</protein>
<dbReference type="RefSeq" id="WP_161717405.1">
    <property type="nucleotide sequence ID" value="NZ_JAAAPO010000002.1"/>
</dbReference>
<dbReference type="Pfam" id="PF13499">
    <property type="entry name" value="EF-hand_7"/>
    <property type="match status" value="1"/>
</dbReference>
<organism evidence="5 6">
    <name type="scientific">Novosphingobium ovatum</name>
    <dbReference type="NCBI Taxonomy" id="1908523"/>
    <lineage>
        <taxon>Bacteria</taxon>
        <taxon>Pseudomonadati</taxon>
        <taxon>Pseudomonadota</taxon>
        <taxon>Alphaproteobacteria</taxon>
        <taxon>Sphingomonadales</taxon>
        <taxon>Sphingomonadaceae</taxon>
        <taxon>Novosphingobium</taxon>
    </lineage>
</organism>
<comment type="caution">
    <text evidence="5">The sequence shown here is derived from an EMBL/GenBank/DDBJ whole genome shotgun (WGS) entry which is preliminary data.</text>
</comment>
<evidence type="ECO:0000256" key="3">
    <source>
        <dbReference type="SAM" id="SignalP"/>
    </source>
</evidence>
<dbReference type="PROSITE" id="PS51257">
    <property type="entry name" value="PROKAR_LIPOPROTEIN"/>
    <property type="match status" value="1"/>
</dbReference>
<keyword evidence="6" id="KW-1185">Reference proteome</keyword>
<evidence type="ECO:0000256" key="2">
    <source>
        <dbReference type="ARBA" id="ARBA00022737"/>
    </source>
</evidence>
<feature type="signal peptide" evidence="3">
    <location>
        <begin position="1"/>
        <end position="24"/>
    </location>
</feature>
<dbReference type="Gene3D" id="1.10.238.10">
    <property type="entry name" value="EF-hand"/>
    <property type="match status" value="2"/>
</dbReference>
<keyword evidence="3" id="KW-0732">Signal</keyword>
<reference evidence="6" key="1">
    <citation type="submission" date="2020-01" db="EMBL/GenBank/DDBJ databases">
        <title>Sphingomonas sp. strain CSW-10.</title>
        <authorList>
            <person name="Chen W.-M."/>
        </authorList>
    </citation>
    <scope>NUCLEOTIDE SEQUENCE [LARGE SCALE GENOMIC DNA]</scope>
    <source>
        <strain evidence="6">FSY-8</strain>
    </source>
</reference>
<dbReference type="PANTHER" id="PTHR10827:SF98">
    <property type="entry name" value="45 KDA CALCIUM-BINDING PROTEIN"/>
    <property type="match status" value="1"/>
</dbReference>
<keyword evidence="2" id="KW-0677">Repeat</keyword>
<accession>A0ABW9XCA4</accession>
<dbReference type="SMART" id="SM00054">
    <property type="entry name" value="EFh"/>
    <property type="match status" value="3"/>
</dbReference>
<evidence type="ECO:0000259" key="4">
    <source>
        <dbReference type="PROSITE" id="PS50222"/>
    </source>
</evidence>
<dbReference type="EMBL" id="JAAAPO010000002">
    <property type="protein sequence ID" value="NBC36160.1"/>
    <property type="molecule type" value="Genomic_DNA"/>
</dbReference>
<dbReference type="InterPro" id="IPR011992">
    <property type="entry name" value="EF-hand-dom_pair"/>
</dbReference>
<feature type="chain" id="PRO_5045656891" evidence="3">
    <location>
        <begin position="25"/>
        <end position="155"/>
    </location>
</feature>
<dbReference type="PROSITE" id="PS00018">
    <property type="entry name" value="EF_HAND_1"/>
    <property type="match status" value="3"/>
</dbReference>
<dbReference type="PROSITE" id="PS50222">
    <property type="entry name" value="EF_HAND_2"/>
    <property type="match status" value="1"/>
</dbReference>
<dbReference type="InterPro" id="IPR002048">
    <property type="entry name" value="EF_hand_dom"/>
</dbReference>
<evidence type="ECO:0000313" key="5">
    <source>
        <dbReference type="EMBL" id="NBC36160.1"/>
    </source>
</evidence>
<evidence type="ECO:0000313" key="6">
    <source>
        <dbReference type="Proteomes" id="UP000753724"/>
    </source>
</evidence>
<feature type="domain" description="EF-hand" evidence="4">
    <location>
        <begin position="87"/>
        <end position="122"/>
    </location>
</feature>
<dbReference type="SUPFAM" id="SSF47473">
    <property type="entry name" value="EF-hand"/>
    <property type="match status" value="1"/>
</dbReference>
<dbReference type="Pfam" id="PF13202">
    <property type="entry name" value="EF-hand_5"/>
    <property type="match status" value="2"/>
</dbReference>
<name>A0ABW9XCA4_9SPHN</name>
<dbReference type="Proteomes" id="UP000753724">
    <property type="component" value="Unassembled WGS sequence"/>
</dbReference>
<sequence length="155" mass="16909">MLHRFLPALTLALGVSCAMPIAHAQPALRNGDAQQVLDRLMEADTNGDGQVTRVELIARRGQQFERLDRNQDGHSTLDEIPALFRGRFEPAFQLLLREFDANHDGKISRAEFINGPTRGFDLADANHDGIVTRAEVEAASARIRTAAKAGAGGRP</sequence>
<dbReference type="InterPro" id="IPR018247">
    <property type="entry name" value="EF_Hand_1_Ca_BS"/>
</dbReference>
<keyword evidence="1" id="KW-0479">Metal-binding</keyword>
<proteinExistence type="predicted"/>